<accession>A0A5J9UUW6</accession>
<organism evidence="5 6">
    <name type="scientific">Eragrostis curvula</name>
    <name type="common">weeping love grass</name>
    <dbReference type="NCBI Taxonomy" id="38414"/>
    <lineage>
        <taxon>Eukaryota</taxon>
        <taxon>Viridiplantae</taxon>
        <taxon>Streptophyta</taxon>
        <taxon>Embryophyta</taxon>
        <taxon>Tracheophyta</taxon>
        <taxon>Spermatophyta</taxon>
        <taxon>Magnoliopsida</taxon>
        <taxon>Liliopsida</taxon>
        <taxon>Poales</taxon>
        <taxon>Poaceae</taxon>
        <taxon>PACMAD clade</taxon>
        <taxon>Chloridoideae</taxon>
        <taxon>Eragrostideae</taxon>
        <taxon>Eragrostidinae</taxon>
        <taxon>Eragrostis</taxon>
    </lineage>
</organism>
<dbReference type="InterPro" id="IPR001087">
    <property type="entry name" value="GDSL"/>
</dbReference>
<dbReference type="Proteomes" id="UP000324897">
    <property type="component" value="Chromosome 2"/>
</dbReference>
<dbReference type="EMBL" id="RWGY01000013">
    <property type="protein sequence ID" value="TVU27355.1"/>
    <property type="molecule type" value="Genomic_DNA"/>
</dbReference>
<dbReference type="Pfam" id="PF00657">
    <property type="entry name" value="Lipase_GDSL"/>
    <property type="match status" value="1"/>
</dbReference>
<sequence length="359" mass="39877">MTKPLVAGCLILVLLLNVGDVECRHRRDEDEDPVYKLFVFGDGAADNGNYPNAGLNQGSRAWYAPYGMSDDDNGNRPSGRLSDCLVQSDYLARILGYHESPPPYAAYRPRRRNNRTDQAGMNFANASAGVWYVGPKVSEQVDQFRSLINDGAITKQDLDNSVALIAVTGRDYSEIVDSASDGYVASFADVVTKEVARMVAQLQEVGVGKVVVNSLPPLGCTPWTASRFSDYDHCDARANSYSDAHNRALADKLRDMDDVMLLDVNMAFTELLKPGSGMSGSFKFSHGSRPCCEGKDKDSYCGQYDDGRRPRFDVCSNPDEYFFWDFIHPTDAGWAAVMQLFQRPIMRFLDISKFNNIVD</sequence>
<evidence type="ECO:0008006" key="7">
    <source>
        <dbReference type="Google" id="ProtNLM"/>
    </source>
</evidence>
<dbReference type="Gene3D" id="3.40.50.1110">
    <property type="entry name" value="SGNH hydrolase"/>
    <property type="match status" value="1"/>
</dbReference>
<dbReference type="OrthoDB" id="583516at2759"/>
<dbReference type="AlphaFoldDB" id="A0A5J9UUW6"/>
<keyword evidence="3" id="KW-0443">Lipid metabolism</keyword>
<evidence type="ECO:0000313" key="6">
    <source>
        <dbReference type="Proteomes" id="UP000324897"/>
    </source>
</evidence>
<dbReference type="PANTHER" id="PTHR46020:SF15">
    <property type="entry name" value="SGNH HYDROLASE-TYPE ESTERASE DOMAIN-CONTAINING PROTEIN"/>
    <property type="match status" value="1"/>
</dbReference>
<name>A0A5J9UUW6_9POAL</name>
<evidence type="ECO:0000313" key="5">
    <source>
        <dbReference type="EMBL" id="TVU27355.1"/>
    </source>
</evidence>
<dbReference type="InterPro" id="IPR036514">
    <property type="entry name" value="SGNH_hydro_sf"/>
</dbReference>
<keyword evidence="6" id="KW-1185">Reference proteome</keyword>
<evidence type="ECO:0000256" key="4">
    <source>
        <dbReference type="SAM" id="SignalP"/>
    </source>
</evidence>
<feature type="signal peptide" evidence="4">
    <location>
        <begin position="1"/>
        <end position="23"/>
    </location>
</feature>
<keyword evidence="2" id="KW-0378">Hydrolase</keyword>
<evidence type="ECO:0000256" key="2">
    <source>
        <dbReference type="ARBA" id="ARBA00022801"/>
    </source>
</evidence>
<keyword evidence="4" id="KW-0732">Signal</keyword>
<dbReference type="SUPFAM" id="SSF52266">
    <property type="entry name" value="SGNH hydrolase"/>
    <property type="match status" value="1"/>
</dbReference>
<dbReference type="GO" id="GO:0016788">
    <property type="term" value="F:hydrolase activity, acting on ester bonds"/>
    <property type="evidence" value="ECO:0007669"/>
    <property type="project" value="InterPro"/>
</dbReference>
<feature type="chain" id="PRO_5023827025" description="GDSL esterase/lipase" evidence="4">
    <location>
        <begin position="24"/>
        <end position="359"/>
    </location>
</feature>
<gene>
    <name evidence="5" type="ORF">EJB05_29960</name>
</gene>
<dbReference type="GO" id="GO:0006629">
    <property type="term" value="P:lipid metabolic process"/>
    <property type="evidence" value="ECO:0007669"/>
    <property type="project" value="UniProtKB-KW"/>
</dbReference>
<proteinExistence type="inferred from homology"/>
<protein>
    <recommendedName>
        <fullName evidence="7">GDSL esterase/lipase</fullName>
    </recommendedName>
</protein>
<evidence type="ECO:0000256" key="1">
    <source>
        <dbReference type="ARBA" id="ARBA00008668"/>
    </source>
</evidence>
<dbReference type="Gramene" id="TVU27355">
    <property type="protein sequence ID" value="TVU27355"/>
    <property type="gene ID" value="EJB05_29960"/>
</dbReference>
<evidence type="ECO:0000256" key="3">
    <source>
        <dbReference type="ARBA" id="ARBA00023098"/>
    </source>
</evidence>
<reference evidence="5 6" key="1">
    <citation type="journal article" date="2019" name="Sci. Rep.">
        <title>A high-quality genome of Eragrostis curvula grass provides insights into Poaceae evolution and supports new strategies to enhance forage quality.</title>
        <authorList>
            <person name="Carballo J."/>
            <person name="Santos B.A.C.M."/>
            <person name="Zappacosta D."/>
            <person name="Garbus I."/>
            <person name="Selva J.P."/>
            <person name="Gallo C.A."/>
            <person name="Diaz A."/>
            <person name="Albertini E."/>
            <person name="Caccamo M."/>
            <person name="Echenique V."/>
        </authorList>
    </citation>
    <scope>NUCLEOTIDE SEQUENCE [LARGE SCALE GENOMIC DNA]</scope>
    <source>
        <strain evidence="6">cv. Victoria</strain>
        <tissue evidence="5">Leaf</tissue>
    </source>
</reference>
<comment type="similarity">
    <text evidence="1">Belongs to the 'GDSL' lipolytic enzyme family.</text>
</comment>
<dbReference type="PANTHER" id="PTHR46020">
    <property type="entry name" value="OSJNBB0059K02.9 PROTEIN"/>
    <property type="match status" value="1"/>
</dbReference>
<comment type="caution">
    <text evidence="5">The sequence shown here is derived from an EMBL/GenBank/DDBJ whole genome shotgun (WGS) entry which is preliminary data.</text>
</comment>